<gene>
    <name evidence="1" type="ORF">PENANT_c023G09096</name>
</gene>
<dbReference type="AlphaFoldDB" id="A0A1V6PYM4"/>
<sequence>MASVAIASKPFITTPVLRLGKEGVDEAASTKSLELTLKELKSIDDLCLFAVDIRTLWPSTCT</sequence>
<proteinExistence type="predicted"/>
<evidence type="ECO:0000313" key="1">
    <source>
        <dbReference type="EMBL" id="OQD82114.1"/>
    </source>
</evidence>
<keyword evidence="2" id="KW-1185">Reference proteome</keyword>
<reference evidence="2" key="1">
    <citation type="journal article" date="2017" name="Nat. Microbiol.">
        <title>Global analysis of biosynthetic gene clusters reveals vast potential of secondary metabolite production in Penicillium species.</title>
        <authorList>
            <person name="Nielsen J.C."/>
            <person name="Grijseels S."/>
            <person name="Prigent S."/>
            <person name="Ji B."/>
            <person name="Dainat J."/>
            <person name="Nielsen K.F."/>
            <person name="Frisvad J.C."/>
            <person name="Workman M."/>
            <person name="Nielsen J."/>
        </authorList>
    </citation>
    <scope>NUCLEOTIDE SEQUENCE [LARGE SCALE GENOMIC DNA]</scope>
    <source>
        <strain evidence="2">IBT 31811</strain>
    </source>
</reference>
<comment type="caution">
    <text evidence="1">The sequence shown here is derived from an EMBL/GenBank/DDBJ whole genome shotgun (WGS) entry which is preliminary data.</text>
</comment>
<name>A0A1V6PYM4_9EURO</name>
<protein>
    <submittedName>
        <fullName evidence="1">Uncharacterized protein</fullName>
    </submittedName>
</protein>
<evidence type="ECO:0000313" key="2">
    <source>
        <dbReference type="Proteomes" id="UP000191672"/>
    </source>
</evidence>
<dbReference type="EMBL" id="MDYN01000023">
    <property type="protein sequence ID" value="OQD82114.1"/>
    <property type="molecule type" value="Genomic_DNA"/>
</dbReference>
<accession>A0A1V6PYM4</accession>
<organism evidence="1 2">
    <name type="scientific">Penicillium antarcticum</name>
    <dbReference type="NCBI Taxonomy" id="416450"/>
    <lineage>
        <taxon>Eukaryota</taxon>
        <taxon>Fungi</taxon>
        <taxon>Dikarya</taxon>
        <taxon>Ascomycota</taxon>
        <taxon>Pezizomycotina</taxon>
        <taxon>Eurotiomycetes</taxon>
        <taxon>Eurotiomycetidae</taxon>
        <taxon>Eurotiales</taxon>
        <taxon>Aspergillaceae</taxon>
        <taxon>Penicillium</taxon>
    </lineage>
</organism>
<dbReference type="Proteomes" id="UP000191672">
    <property type="component" value="Unassembled WGS sequence"/>
</dbReference>